<dbReference type="Gene3D" id="1.10.575.10">
    <property type="entry name" value="P1 Nuclease"/>
    <property type="match status" value="1"/>
</dbReference>
<dbReference type="RefSeq" id="WP_092864730.1">
    <property type="nucleotide sequence ID" value="NZ_FPCH01000001.1"/>
</dbReference>
<dbReference type="EMBL" id="FPCH01000001">
    <property type="protein sequence ID" value="SFV28031.1"/>
    <property type="molecule type" value="Genomic_DNA"/>
</dbReference>
<keyword evidence="5" id="KW-1185">Reference proteome</keyword>
<feature type="compositionally biased region" description="Pro residues" evidence="1">
    <location>
        <begin position="343"/>
        <end position="352"/>
    </location>
</feature>
<feature type="domain" description="DUF4332" evidence="3">
    <location>
        <begin position="392"/>
        <end position="515"/>
    </location>
</feature>
<name>A0A1I7N051_9HYPH</name>
<gene>
    <name evidence="4" type="ORF">SAMN04488557_0909</name>
</gene>
<dbReference type="Pfam" id="PF14229">
    <property type="entry name" value="DUF4332"/>
    <property type="match status" value="1"/>
</dbReference>
<dbReference type="GO" id="GO:0016788">
    <property type="term" value="F:hydrolase activity, acting on ester bonds"/>
    <property type="evidence" value="ECO:0007669"/>
    <property type="project" value="InterPro"/>
</dbReference>
<organism evidence="4 5">
    <name type="scientific">Hyphomicrobium facile</name>
    <dbReference type="NCBI Taxonomy" id="51670"/>
    <lineage>
        <taxon>Bacteria</taxon>
        <taxon>Pseudomonadati</taxon>
        <taxon>Pseudomonadota</taxon>
        <taxon>Alphaproteobacteria</taxon>
        <taxon>Hyphomicrobiales</taxon>
        <taxon>Hyphomicrobiaceae</taxon>
        <taxon>Hyphomicrobium</taxon>
    </lineage>
</organism>
<sequence>MSLLFRIVYATHANGTHHKLALDALEAMARDDSEEWTRLFLKHVDRYLEGSKAPDVTFKDFKNHVLHVSENYWGGALEKTNEWYGRTVFELKAGNWPEAVYAAGVLSHYFTDPVMPFHTGQTEAENAIHRAAEWSINRSYNTLRALGEKRYPNPDVRVPAGPRWLSEFVCNSAEFSHRYYEKLIAHYDIHKGATRPEEGLDDIGKNIVAELLIYASASFGKVLDRAITEANVLVPEVTLTSETFLSFTEIPQKFIEKRLSNAEDRKLVSAIYDELRATGTVRHSLSEDDKTIRELHYNEVLAPKLAERNEERAARIEGRDDTPLELAVAKSAVSLAQISEQPPALPEAPPPRPRAETMSAHQKPAPAQRQWDERTIQAKTYLMPDDDLEAAPSIGPKTADRIAAIGVYSVGDFLAQDPEALAELLNDPHLDAETLLEWQDQARLVMAVPGLRGTHAQLLVGAGYRTAQAVAEADPVALSANVLRFVTTSAGKRVLREGRPPDIEKIKGWVAVAKQAIAA</sequence>
<proteinExistence type="predicted"/>
<dbReference type="STRING" id="51670.SAMN04488557_0909"/>
<dbReference type="SUPFAM" id="SSF48537">
    <property type="entry name" value="Phospholipase C/P1 nuclease"/>
    <property type="match status" value="1"/>
</dbReference>
<evidence type="ECO:0000259" key="3">
    <source>
        <dbReference type="Pfam" id="PF14229"/>
    </source>
</evidence>
<dbReference type="InterPro" id="IPR008947">
    <property type="entry name" value="PLipase_C/P1_nuclease_dom_sf"/>
</dbReference>
<dbReference type="CDD" id="cd10981">
    <property type="entry name" value="ZnPC_S1P1"/>
    <property type="match status" value="1"/>
</dbReference>
<feature type="domain" description="Phospholipase C/D" evidence="2">
    <location>
        <begin position="16"/>
        <end position="137"/>
    </location>
</feature>
<dbReference type="OrthoDB" id="268732at2"/>
<evidence type="ECO:0000256" key="1">
    <source>
        <dbReference type="SAM" id="MobiDB-lite"/>
    </source>
</evidence>
<reference evidence="5" key="1">
    <citation type="submission" date="2016-10" db="EMBL/GenBank/DDBJ databases">
        <authorList>
            <person name="Varghese N."/>
            <person name="Submissions S."/>
        </authorList>
    </citation>
    <scope>NUCLEOTIDE SEQUENCE [LARGE SCALE GENOMIC DNA]</scope>
    <source>
        <strain evidence="5">DSM 1565</strain>
    </source>
</reference>
<accession>A0A1I7N051</accession>
<dbReference type="Pfam" id="PF00882">
    <property type="entry name" value="Zn_dep_PLPC"/>
    <property type="match status" value="1"/>
</dbReference>
<dbReference type="InterPro" id="IPR029002">
    <property type="entry name" value="PLPC/GPLD1"/>
</dbReference>
<dbReference type="AlphaFoldDB" id="A0A1I7N051"/>
<evidence type="ECO:0000313" key="5">
    <source>
        <dbReference type="Proteomes" id="UP000199423"/>
    </source>
</evidence>
<protein>
    <submittedName>
        <fullName evidence="4">Zinc dependent phospholipase C</fullName>
    </submittedName>
</protein>
<dbReference type="Proteomes" id="UP000199423">
    <property type="component" value="Unassembled WGS sequence"/>
</dbReference>
<dbReference type="InterPro" id="IPR025567">
    <property type="entry name" value="DUF4332"/>
</dbReference>
<feature type="region of interest" description="Disordered" evidence="1">
    <location>
        <begin position="339"/>
        <end position="370"/>
    </location>
</feature>
<dbReference type="Gene3D" id="1.10.150.20">
    <property type="entry name" value="5' to 3' exonuclease, C-terminal subdomain"/>
    <property type="match status" value="1"/>
</dbReference>
<evidence type="ECO:0000313" key="4">
    <source>
        <dbReference type="EMBL" id="SFV28031.1"/>
    </source>
</evidence>
<evidence type="ECO:0000259" key="2">
    <source>
        <dbReference type="Pfam" id="PF00882"/>
    </source>
</evidence>